<dbReference type="Gene3D" id="3.90.1280.10">
    <property type="entry name" value="HSP33 redox switch-like"/>
    <property type="match status" value="1"/>
</dbReference>
<evidence type="ECO:0000313" key="2">
    <source>
        <dbReference type="Proteomes" id="UP001237917"/>
    </source>
</evidence>
<dbReference type="GO" id="GO:0051082">
    <property type="term" value="F:unfolded protein binding"/>
    <property type="evidence" value="ECO:0007669"/>
    <property type="project" value="InterPro"/>
</dbReference>
<dbReference type="GO" id="GO:0042026">
    <property type="term" value="P:protein refolding"/>
    <property type="evidence" value="ECO:0007669"/>
    <property type="project" value="TreeGrafter"/>
</dbReference>
<evidence type="ECO:0000313" key="1">
    <source>
        <dbReference type="EMBL" id="MDK7294206.1"/>
    </source>
</evidence>
<proteinExistence type="predicted"/>
<comment type="caution">
    <text evidence="1">The sequence shown here is derived from an EMBL/GenBank/DDBJ whole genome shotgun (WGS) entry which is preliminary data.</text>
</comment>
<sequence>PISFTCDCTKERFAKGLVSLGSQELKAIIEEDGQAETVCHFCNSHYHYSKDDLEKLLEEAEA</sequence>
<dbReference type="InterPro" id="IPR000397">
    <property type="entry name" value="Heat_shock_Hsp33"/>
</dbReference>
<protein>
    <submittedName>
        <fullName evidence="1">Hsp33 family molecular chaperone HslO</fullName>
    </submittedName>
</protein>
<accession>A0AAW6YSQ0</accession>
<dbReference type="AlphaFoldDB" id="A0AAW6YSQ0"/>
<dbReference type="SUPFAM" id="SSF118352">
    <property type="entry name" value="HSP33 redox switch-like"/>
    <property type="match status" value="1"/>
</dbReference>
<gene>
    <name evidence="1" type="ORF">QP487_12370</name>
</gene>
<dbReference type="PANTHER" id="PTHR30111">
    <property type="entry name" value="33 KDA CHAPERONIN"/>
    <property type="match status" value="1"/>
</dbReference>
<reference evidence="1" key="1">
    <citation type="submission" date="2023-05" db="EMBL/GenBank/DDBJ databases">
        <title>Cataloging the Phylogenetic Diversity of Human Bladder Bacteria.</title>
        <authorList>
            <person name="Du J."/>
        </authorList>
    </citation>
    <scope>NUCLEOTIDE SEQUENCE</scope>
    <source>
        <strain evidence="1">UMB0765</strain>
    </source>
</reference>
<dbReference type="PANTHER" id="PTHR30111:SF1">
    <property type="entry name" value="33 KDA CHAPERONIN"/>
    <property type="match status" value="1"/>
</dbReference>
<dbReference type="InterPro" id="IPR016154">
    <property type="entry name" value="Heat_shock_Hsp33_C"/>
</dbReference>
<dbReference type="EMBL" id="JASOPU010000270">
    <property type="protein sequence ID" value="MDK7294206.1"/>
    <property type="molecule type" value="Genomic_DNA"/>
</dbReference>
<dbReference type="Pfam" id="PF01430">
    <property type="entry name" value="HSP33"/>
    <property type="match status" value="1"/>
</dbReference>
<dbReference type="RefSeq" id="WP_285362606.1">
    <property type="nucleotide sequence ID" value="NZ_JASOPU010000270.1"/>
</dbReference>
<dbReference type="Proteomes" id="UP001237917">
    <property type="component" value="Unassembled WGS sequence"/>
</dbReference>
<feature type="non-terminal residue" evidence="1">
    <location>
        <position position="1"/>
    </location>
</feature>
<dbReference type="GO" id="GO:0005737">
    <property type="term" value="C:cytoplasm"/>
    <property type="evidence" value="ECO:0007669"/>
    <property type="project" value="InterPro"/>
</dbReference>
<dbReference type="GO" id="GO:0044183">
    <property type="term" value="F:protein folding chaperone"/>
    <property type="evidence" value="ECO:0007669"/>
    <property type="project" value="TreeGrafter"/>
</dbReference>
<organism evidence="1 2">
    <name type="scientific">Streptococcus pasteurianus</name>
    <dbReference type="NCBI Taxonomy" id="197614"/>
    <lineage>
        <taxon>Bacteria</taxon>
        <taxon>Bacillati</taxon>
        <taxon>Bacillota</taxon>
        <taxon>Bacilli</taxon>
        <taxon>Lactobacillales</taxon>
        <taxon>Streptococcaceae</taxon>
        <taxon>Streptococcus</taxon>
    </lineage>
</organism>
<name>A0AAW6YSQ0_9STRE</name>